<dbReference type="AlphaFoldDB" id="A0A136IVF7"/>
<dbReference type="GO" id="GO:0016740">
    <property type="term" value="F:transferase activity"/>
    <property type="evidence" value="ECO:0007669"/>
    <property type="project" value="UniProtKB-KW"/>
</dbReference>
<evidence type="ECO:0008006" key="6">
    <source>
        <dbReference type="Google" id="ProtNLM"/>
    </source>
</evidence>
<keyword evidence="3" id="KW-0808">Transferase</keyword>
<dbReference type="EMBL" id="KQ964257">
    <property type="protein sequence ID" value="KXJ88878.1"/>
    <property type="molecule type" value="Genomic_DNA"/>
</dbReference>
<accession>A0A136IVF7</accession>
<organism evidence="4 5">
    <name type="scientific">Microdochium bolleyi</name>
    <dbReference type="NCBI Taxonomy" id="196109"/>
    <lineage>
        <taxon>Eukaryota</taxon>
        <taxon>Fungi</taxon>
        <taxon>Dikarya</taxon>
        <taxon>Ascomycota</taxon>
        <taxon>Pezizomycotina</taxon>
        <taxon>Sordariomycetes</taxon>
        <taxon>Xylariomycetidae</taxon>
        <taxon>Xylariales</taxon>
        <taxon>Microdochiaceae</taxon>
        <taxon>Microdochium</taxon>
    </lineage>
</organism>
<protein>
    <recommendedName>
        <fullName evidence="6">Glycosyltransferase family 25 protein</fullName>
    </recommendedName>
</protein>
<evidence type="ECO:0000313" key="4">
    <source>
        <dbReference type="EMBL" id="KXJ88878.1"/>
    </source>
</evidence>
<evidence type="ECO:0000256" key="3">
    <source>
        <dbReference type="ARBA" id="ARBA00022679"/>
    </source>
</evidence>
<dbReference type="STRING" id="196109.A0A136IVF7"/>
<dbReference type="PANTHER" id="PTHR10730:SF53">
    <property type="entry name" value="GLYCOSYLTRANSFERASE 25 FAMILY MEMBER"/>
    <property type="match status" value="1"/>
</dbReference>
<gene>
    <name evidence="4" type="ORF">Micbo1qcDRAFT_166316</name>
</gene>
<evidence type="ECO:0000313" key="5">
    <source>
        <dbReference type="Proteomes" id="UP000070501"/>
    </source>
</evidence>
<keyword evidence="2" id="KW-0328">Glycosyltransferase</keyword>
<evidence type="ECO:0000256" key="2">
    <source>
        <dbReference type="ARBA" id="ARBA00022676"/>
    </source>
</evidence>
<dbReference type="PANTHER" id="PTHR10730">
    <property type="entry name" value="PROCOLLAGEN-LYSINE,2-OXOGLUTARATE 5-DIOXYGENASE/GLYCOSYLTRANSFERASE 25 FAMILY MEMBER"/>
    <property type="match status" value="1"/>
</dbReference>
<dbReference type="OrthoDB" id="47375at2759"/>
<dbReference type="InParanoid" id="A0A136IVF7"/>
<dbReference type="InterPro" id="IPR050757">
    <property type="entry name" value="Collagen_mod_GT25"/>
</dbReference>
<dbReference type="Proteomes" id="UP000070501">
    <property type="component" value="Unassembled WGS sequence"/>
</dbReference>
<comment type="similarity">
    <text evidence="1">Belongs to the glycosyltransferase 25 family.</text>
</comment>
<keyword evidence="5" id="KW-1185">Reference proteome</keyword>
<sequence length="376" mass="40853">MNSYPRVPRVRSRVLIFTATATIVALFLLAILRGSLMDTSFLLHASLAFSSVVPTRTALVPVSPQVAAANGTLGFEKLLALSAGPSWRTRGLAAAADLVGLEITIPRQPPLTDEAISSFQALAKGRDQQGPEYGSAKAWLAHIDLLRHVVASDWRTAFILEDDVDFDIALKEQMQLVSRNVRDFSSTPDHDTSPYGSGSHDHPWDVLWPGHCGSLITNETLTDAHTFSDDTRIDTAAYAGWSKRFLRDAVDDGLRAIHDSHMSVCTFGYGVTAHGARKIIRLASTDNGAKAFDVAMSDYCKDGRLRCLVVNPQVFHHYQPPVELGYVSQVRAGDGKGTSVEEDAFEGIMGSTANIVNSARCRALFGTTCLAPPWEL</sequence>
<proteinExistence type="inferred from homology"/>
<reference evidence="5" key="1">
    <citation type="submission" date="2016-02" db="EMBL/GenBank/DDBJ databases">
        <title>Draft genome sequence of Microdochium bolleyi, a fungal endophyte of beachgrass.</title>
        <authorList>
            <consortium name="DOE Joint Genome Institute"/>
            <person name="David A.S."/>
            <person name="May G."/>
            <person name="Haridas S."/>
            <person name="Lim J."/>
            <person name="Wang M."/>
            <person name="Labutti K."/>
            <person name="Lipzen A."/>
            <person name="Barry K."/>
            <person name="Grigoriev I.V."/>
        </authorList>
    </citation>
    <scope>NUCLEOTIDE SEQUENCE [LARGE SCALE GENOMIC DNA]</scope>
    <source>
        <strain evidence="5">J235TASD1</strain>
    </source>
</reference>
<evidence type="ECO:0000256" key="1">
    <source>
        <dbReference type="ARBA" id="ARBA00006721"/>
    </source>
</evidence>
<name>A0A136IVF7_9PEZI</name>